<sequence length="389" mass="42709">MLWLCIQLPTLPLEARNPIPTKGEQSGALAVGEQQRIVARIHPAAEGVVAVGLSSATICARTSSLPLLQRDRAQEQQQLAQLAQWGCRPACLLLDLSGCLKTCGGLRVLLDQVQQALEQMNLNGLMGLGHNPSAARLLSQLPSHRRWLTHTHSAPSPQQRQQWIDSAPSKLLDCDHRTITQLHACGIRRVHQLRTMPLSELNSRFGRSFVEYLTRLNGSRHYSAYGDHPSARCHSVLGLRTPLENREQLPFPASRLLRAVCESLQRHPCFPRAPLAPQRLLTLTRLQLTKAAPAHPVRTLRLVCSQPEPLARETEALLDKGGQALLDKLKARLGHQALSTIALKDGDLPERAWQRAGIPPLPGSCAQKRPPPPPCHPPAPTGCCPVPAH</sequence>
<evidence type="ECO:0000256" key="1">
    <source>
        <dbReference type="ARBA" id="ARBA00022763"/>
    </source>
</evidence>
<gene>
    <name evidence="3" type="ORF">M8T91_11855</name>
</gene>
<reference evidence="3 4" key="1">
    <citation type="submission" date="2022-05" db="EMBL/GenBank/DDBJ databases">
        <title>Microbulbifer sp. nov., isolated from sponge.</title>
        <authorList>
            <person name="Gao L."/>
        </authorList>
    </citation>
    <scope>NUCLEOTIDE SEQUENCE [LARGE SCALE GENOMIC DNA]</scope>
    <source>
        <strain evidence="3 4">MI-G</strain>
    </source>
</reference>
<dbReference type="Proteomes" id="UP001321520">
    <property type="component" value="Chromosome"/>
</dbReference>
<dbReference type="EMBL" id="CP098023">
    <property type="protein sequence ID" value="WKD48613.1"/>
    <property type="molecule type" value="Genomic_DNA"/>
</dbReference>
<organism evidence="3 4">
    <name type="scientific">Microbulbifer spongiae</name>
    <dbReference type="NCBI Taxonomy" id="2944933"/>
    <lineage>
        <taxon>Bacteria</taxon>
        <taxon>Pseudomonadati</taxon>
        <taxon>Pseudomonadota</taxon>
        <taxon>Gammaproteobacteria</taxon>
        <taxon>Cellvibrionales</taxon>
        <taxon>Microbulbiferaceae</taxon>
        <taxon>Microbulbifer</taxon>
    </lineage>
</organism>
<dbReference type="InterPro" id="IPR050356">
    <property type="entry name" value="SulA_CellDiv_inhibitor"/>
</dbReference>
<accession>A0ABY9E6G7</accession>
<dbReference type="PANTHER" id="PTHR35369">
    <property type="entry name" value="BLR3025 PROTEIN-RELATED"/>
    <property type="match status" value="1"/>
</dbReference>
<keyword evidence="4" id="KW-1185">Reference proteome</keyword>
<evidence type="ECO:0000313" key="4">
    <source>
        <dbReference type="Proteomes" id="UP001321520"/>
    </source>
</evidence>
<dbReference type="PANTHER" id="PTHR35369:SF2">
    <property type="entry name" value="BLR3025 PROTEIN"/>
    <property type="match status" value="1"/>
</dbReference>
<dbReference type="SUPFAM" id="SSF56672">
    <property type="entry name" value="DNA/RNA polymerases"/>
    <property type="match status" value="1"/>
</dbReference>
<keyword evidence="1" id="KW-0227">DNA damage</keyword>
<protein>
    <submittedName>
        <fullName evidence="3">DNA polymerase Y family protein</fullName>
    </submittedName>
</protein>
<evidence type="ECO:0000256" key="2">
    <source>
        <dbReference type="SAM" id="MobiDB-lite"/>
    </source>
</evidence>
<dbReference type="RefSeq" id="WP_301414380.1">
    <property type="nucleotide sequence ID" value="NZ_CP098023.1"/>
</dbReference>
<proteinExistence type="predicted"/>
<name>A0ABY9E6G7_9GAMM</name>
<feature type="compositionally biased region" description="Pro residues" evidence="2">
    <location>
        <begin position="369"/>
        <end position="380"/>
    </location>
</feature>
<evidence type="ECO:0000313" key="3">
    <source>
        <dbReference type="EMBL" id="WKD48613.1"/>
    </source>
</evidence>
<dbReference type="InterPro" id="IPR043502">
    <property type="entry name" value="DNA/RNA_pol_sf"/>
</dbReference>
<feature type="region of interest" description="Disordered" evidence="2">
    <location>
        <begin position="367"/>
        <end position="389"/>
    </location>
</feature>